<protein>
    <submittedName>
        <fullName evidence="1">Uncharacterized protein</fullName>
    </submittedName>
</protein>
<gene>
    <name evidence="1" type="ORF">GBAR_LOCUS14978</name>
</gene>
<sequence length="70" mass="7563">GRTSRSQSGTNALGRRGVTIRTGIGLKGGFSRYTFSDALGRAHYQSLPSSAQWLRVDSSKTLIGNRSSLY</sequence>
<accession>A0AA35SC84</accession>
<dbReference type="Proteomes" id="UP001174909">
    <property type="component" value="Unassembled WGS sequence"/>
</dbReference>
<organism evidence="1 2">
    <name type="scientific">Geodia barretti</name>
    <name type="common">Barrett's horny sponge</name>
    <dbReference type="NCBI Taxonomy" id="519541"/>
    <lineage>
        <taxon>Eukaryota</taxon>
        <taxon>Metazoa</taxon>
        <taxon>Porifera</taxon>
        <taxon>Demospongiae</taxon>
        <taxon>Heteroscleromorpha</taxon>
        <taxon>Tetractinellida</taxon>
        <taxon>Astrophorina</taxon>
        <taxon>Geodiidae</taxon>
        <taxon>Geodia</taxon>
    </lineage>
</organism>
<reference evidence="1" key="1">
    <citation type="submission" date="2023-03" db="EMBL/GenBank/DDBJ databases">
        <authorList>
            <person name="Steffen K."/>
            <person name="Cardenas P."/>
        </authorList>
    </citation>
    <scope>NUCLEOTIDE SEQUENCE</scope>
</reference>
<comment type="caution">
    <text evidence="1">The sequence shown here is derived from an EMBL/GenBank/DDBJ whole genome shotgun (WGS) entry which is preliminary data.</text>
</comment>
<evidence type="ECO:0000313" key="2">
    <source>
        <dbReference type="Proteomes" id="UP001174909"/>
    </source>
</evidence>
<name>A0AA35SC84_GEOBA</name>
<evidence type="ECO:0000313" key="1">
    <source>
        <dbReference type="EMBL" id="CAI8025996.1"/>
    </source>
</evidence>
<keyword evidence="2" id="KW-1185">Reference proteome</keyword>
<dbReference type="AlphaFoldDB" id="A0AA35SC84"/>
<dbReference type="EMBL" id="CASHTH010002193">
    <property type="protein sequence ID" value="CAI8025996.1"/>
    <property type="molecule type" value="Genomic_DNA"/>
</dbReference>
<feature type="non-terminal residue" evidence="1">
    <location>
        <position position="1"/>
    </location>
</feature>
<proteinExistence type="predicted"/>